<dbReference type="EMBL" id="SAUW01000024">
    <property type="protein sequence ID" value="RWR06989.1"/>
    <property type="molecule type" value="Genomic_DNA"/>
</dbReference>
<dbReference type="Gene3D" id="1.25.40.10">
    <property type="entry name" value="Tetratricopeptide repeat domain"/>
    <property type="match status" value="1"/>
</dbReference>
<evidence type="ECO:0000256" key="4">
    <source>
        <dbReference type="ARBA" id="ARBA00023136"/>
    </source>
</evidence>
<dbReference type="AlphaFoldDB" id="A0A443IND7"/>
<dbReference type="GO" id="GO:0016020">
    <property type="term" value="C:membrane"/>
    <property type="evidence" value="ECO:0007669"/>
    <property type="project" value="UniProtKB-SubCell"/>
</dbReference>
<dbReference type="InterPro" id="IPR011990">
    <property type="entry name" value="TPR-like_helical_dom_sf"/>
</dbReference>
<organism evidence="8 9">
    <name type="scientific">Paenirhodobacter populi</name>
    <dbReference type="NCBI Taxonomy" id="2306993"/>
    <lineage>
        <taxon>Bacteria</taxon>
        <taxon>Pseudomonadati</taxon>
        <taxon>Pseudomonadota</taxon>
        <taxon>Alphaproteobacteria</taxon>
        <taxon>Rhodobacterales</taxon>
        <taxon>Rhodobacter group</taxon>
        <taxon>Paenirhodobacter</taxon>
    </lineage>
</organism>
<keyword evidence="2 6" id="KW-0812">Transmembrane</keyword>
<gene>
    <name evidence="8" type="ORF">D2T33_17575</name>
</gene>
<dbReference type="Pfam" id="PF14559">
    <property type="entry name" value="TPR_19"/>
    <property type="match status" value="1"/>
</dbReference>
<accession>A0A443IND7</accession>
<evidence type="ECO:0000256" key="1">
    <source>
        <dbReference type="ARBA" id="ARBA00004370"/>
    </source>
</evidence>
<feature type="compositionally biased region" description="Basic and acidic residues" evidence="5">
    <location>
        <begin position="471"/>
        <end position="484"/>
    </location>
</feature>
<feature type="region of interest" description="Disordered" evidence="5">
    <location>
        <begin position="457"/>
        <end position="484"/>
    </location>
</feature>
<sequence>MIWSFVKIAVFLAIVGLLALIGARLADSTDGFRLIFAGTEYTFGPLQAVIAAIIVFLVIWLIIRVAGLLVAFLRFVNGDNTAIGRYFDQNRERKGYEALAEGMLAVASGEGKLALSKAARAERYLNRPELTNLLSAQAAEVAGDRTKAAEVYRRLLSDDRTRFVGVQGLMRQKLEEGDTATALKLAEKAYALKPSNVDVQDALLKLQAEKGNWKGAREVLSAKRWQGLLPKDVHRRRDAVMALQEAKGVFEEGATIEAREAAIAANKASPDLIPAAVMAAHAYIDEGKPKHASRVILKAWEAQPHPDLAAVYAAILPEETPEARLKRFGKLLALRPDHEETRLLDAELNIAAEDFPAARRALGDLVTTHPTARVLTIMAAIERGEGAADAVVRGWLTRALTAPRGPQWCCDKCQNIQSEWTPICENCGGFDTLSWREPVQSQMPLPNGAEMLPVIIGRPDATQPPDAAPEPAKDYAPEQVAEKN</sequence>
<keyword evidence="3 6" id="KW-1133">Transmembrane helix</keyword>
<comment type="subcellular location">
    <subcellularLocation>
        <location evidence="1">Membrane</location>
    </subcellularLocation>
</comment>
<evidence type="ECO:0000256" key="6">
    <source>
        <dbReference type="SAM" id="Phobius"/>
    </source>
</evidence>
<dbReference type="PIRSF" id="PIRSF031802">
    <property type="entry name" value="UCP031802"/>
    <property type="match status" value="1"/>
</dbReference>
<evidence type="ECO:0000256" key="5">
    <source>
        <dbReference type="SAM" id="MobiDB-lite"/>
    </source>
</evidence>
<dbReference type="Proteomes" id="UP000285710">
    <property type="component" value="Unassembled WGS sequence"/>
</dbReference>
<dbReference type="Pfam" id="PF07219">
    <property type="entry name" value="HemY_N"/>
    <property type="match status" value="1"/>
</dbReference>
<evidence type="ECO:0000313" key="8">
    <source>
        <dbReference type="EMBL" id="RWR06989.1"/>
    </source>
</evidence>
<proteinExistence type="predicted"/>
<feature type="transmembrane region" description="Helical" evidence="6">
    <location>
        <begin position="50"/>
        <end position="76"/>
    </location>
</feature>
<feature type="domain" description="HemY N-terminal" evidence="7">
    <location>
        <begin position="34"/>
        <end position="142"/>
    </location>
</feature>
<evidence type="ECO:0000313" key="9">
    <source>
        <dbReference type="Proteomes" id="UP000285710"/>
    </source>
</evidence>
<evidence type="ECO:0000259" key="7">
    <source>
        <dbReference type="Pfam" id="PF07219"/>
    </source>
</evidence>
<comment type="caution">
    <text evidence="8">The sequence shown here is derived from an EMBL/GenBank/DDBJ whole genome shotgun (WGS) entry which is preliminary data.</text>
</comment>
<evidence type="ECO:0000256" key="2">
    <source>
        <dbReference type="ARBA" id="ARBA00022692"/>
    </source>
</evidence>
<reference evidence="8 9" key="1">
    <citation type="submission" date="2019-01" db="EMBL/GenBank/DDBJ databases">
        <title>Sinorhodobacter populi sp. nov. isolated from the symptomatic bark tissue of Populus euramericana canker.</title>
        <authorList>
            <person name="Xu G."/>
        </authorList>
    </citation>
    <scope>NUCLEOTIDE SEQUENCE [LARGE SCALE GENOMIC DNA]</scope>
    <source>
        <strain evidence="8 9">2D-5</strain>
    </source>
</reference>
<name>A0A443IND7_9RHOB</name>
<protein>
    <submittedName>
        <fullName evidence="8">Tetratricopeptide repeat protein</fullName>
    </submittedName>
</protein>
<dbReference type="RefSeq" id="WP_128270660.1">
    <property type="nucleotide sequence ID" value="NZ_SAUW01000024.1"/>
</dbReference>
<dbReference type="InterPro" id="IPR010817">
    <property type="entry name" value="HemY_N"/>
</dbReference>
<dbReference type="InterPro" id="IPR016982">
    <property type="entry name" value="Mms48"/>
</dbReference>
<evidence type="ECO:0000256" key="3">
    <source>
        <dbReference type="ARBA" id="ARBA00022989"/>
    </source>
</evidence>
<dbReference type="SUPFAM" id="SSF48452">
    <property type="entry name" value="TPR-like"/>
    <property type="match status" value="1"/>
</dbReference>
<keyword evidence="9" id="KW-1185">Reference proteome</keyword>
<keyword evidence="4 6" id="KW-0472">Membrane</keyword>
<reference evidence="8 9" key="2">
    <citation type="submission" date="2019-01" db="EMBL/GenBank/DDBJ databases">
        <authorList>
            <person name="Li Y."/>
        </authorList>
    </citation>
    <scope>NUCLEOTIDE SEQUENCE [LARGE SCALE GENOMIC DNA]</scope>
    <source>
        <strain evidence="8 9">2D-5</strain>
    </source>
</reference>